<comment type="pathway">
    <text evidence="5">Purine metabolism; XMP biosynthesis via salvage pathway; XMP from xanthine: step 1/1.</text>
</comment>
<sequence length="188" mass="20813">MDKLKKKILSEGRVLPNNVLKVDSFLNHQLDPVFLMEIGQEFAKRFSSKNPSKILTVEASGIALALMTGYIMKIPVVFAKKRRGIIPDNFYYAKIFSYTRQENIFITVDRKYLAPDDRILIIDDFLATGEATRGLLEIVNAAGATIVGVGIAIEKSFQAGASFLSALGIPTESLVKIKSLNKGKIEFL</sequence>
<evidence type="ECO:0000256" key="2">
    <source>
        <dbReference type="ARBA" id="ARBA00022676"/>
    </source>
</evidence>
<dbReference type="InterPro" id="IPR029057">
    <property type="entry name" value="PRTase-like"/>
</dbReference>
<feature type="binding site" evidence="5">
    <location>
        <position position="27"/>
    </location>
    <ligand>
        <name>xanthine</name>
        <dbReference type="ChEBI" id="CHEBI:17712"/>
    </ligand>
</feature>
<comment type="similarity">
    <text evidence="5">Belongs to the purine/pyrimidine phosphoribosyltransferase family. Xpt subfamily.</text>
</comment>
<keyword evidence="4 5" id="KW-0660">Purine salvage</keyword>
<evidence type="ECO:0000256" key="3">
    <source>
        <dbReference type="ARBA" id="ARBA00022679"/>
    </source>
</evidence>
<evidence type="ECO:0000256" key="1">
    <source>
        <dbReference type="ARBA" id="ARBA00022490"/>
    </source>
</evidence>
<comment type="catalytic activity">
    <reaction evidence="5">
        <text>XMP + diphosphate = xanthine + 5-phospho-alpha-D-ribose 1-diphosphate</text>
        <dbReference type="Rhea" id="RHEA:10800"/>
        <dbReference type="ChEBI" id="CHEBI:17712"/>
        <dbReference type="ChEBI" id="CHEBI:33019"/>
        <dbReference type="ChEBI" id="CHEBI:57464"/>
        <dbReference type="ChEBI" id="CHEBI:58017"/>
        <dbReference type="EC" id="2.4.2.22"/>
    </reaction>
</comment>
<comment type="subcellular location">
    <subcellularLocation>
        <location evidence="5">Cytoplasm</location>
    </subcellularLocation>
</comment>
<feature type="binding site" evidence="5">
    <location>
        <begin position="127"/>
        <end position="131"/>
    </location>
    <ligand>
        <name>5-phospho-alpha-D-ribose 1-diphosphate</name>
        <dbReference type="ChEBI" id="CHEBI:58017"/>
    </ligand>
</feature>
<evidence type="ECO:0000256" key="4">
    <source>
        <dbReference type="ARBA" id="ARBA00022726"/>
    </source>
</evidence>
<dbReference type="GO" id="GO:0000310">
    <property type="term" value="F:xanthine phosphoribosyltransferase activity"/>
    <property type="evidence" value="ECO:0007669"/>
    <property type="project" value="UniProtKB-UniRule"/>
</dbReference>
<dbReference type="GO" id="GO:0005737">
    <property type="term" value="C:cytoplasm"/>
    <property type="evidence" value="ECO:0007669"/>
    <property type="project" value="UniProtKB-SubCell"/>
</dbReference>
<feature type="binding site" evidence="5">
    <location>
        <position position="20"/>
    </location>
    <ligand>
        <name>xanthine</name>
        <dbReference type="ChEBI" id="CHEBI:17712"/>
    </ligand>
</feature>
<comment type="subunit">
    <text evidence="5">Homodimer.</text>
</comment>
<dbReference type="HAMAP" id="MF_01184">
    <property type="entry name" value="XPRTase"/>
    <property type="match status" value="1"/>
</dbReference>
<name>A0A1L8D0Q2_9THEO</name>
<dbReference type="AlphaFoldDB" id="A0A1L8D0Q2"/>
<proteinExistence type="inferred from homology"/>
<keyword evidence="3 5" id="KW-0808">Transferase</keyword>
<comment type="function">
    <text evidence="5">Converts the preformed base xanthine, a product of nucleic acid breakdown, to xanthosine 5'-monophosphate (XMP), so it can be reused for RNA or DNA synthesis.</text>
</comment>
<dbReference type="EMBL" id="BDJL01000017">
    <property type="protein sequence ID" value="GAV24724.1"/>
    <property type="molecule type" value="Genomic_DNA"/>
</dbReference>
<keyword evidence="1 5" id="KW-0963">Cytoplasm</keyword>
<dbReference type="Proteomes" id="UP000187338">
    <property type="component" value="Unassembled WGS sequence"/>
</dbReference>
<accession>A0A1L8D0Q2</accession>
<evidence type="ECO:0000313" key="8">
    <source>
        <dbReference type="Proteomes" id="UP000187338"/>
    </source>
</evidence>
<keyword evidence="2 5" id="KW-0328">Glycosyltransferase</keyword>
<dbReference type="STRING" id="661089.ciss_06570"/>
<dbReference type="CDD" id="cd06223">
    <property type="entry name" value="PRTases_typeI"/>
    <property type="match status" value="1"/>
</dbReference>
<comment type="caution">
    <text evidence="7">The sequence shown here is derived from an EMBL/GenBank/DDBJ whole genome shotgun (WGS) entry which is preliminary data.</text>
</comment>
<reference evidence="8" key="1">
    <citation type="submission" date="2016-12" db="EMBL/GenBank/DDBJ databases">
        <title>Draft Genome Sequences od Carboxydothermus pertinax and islandicus, Hydrogenogenic Carboxydotrophic Bacteria.</title>
        <authorList>
            <person name="Fukuyama Y."/>
            <person name="Ohmae K."/>
            <person name="Yoneda Y."/>
            <person name="Yoshida T."/>
            <person name="Sako Y."/>
        </authorList>
    </citation>
    <scope>NUCLEOTIDE SEQUENCE [LARGE SCALE GENOMIC DNA]</scope>
    <source>
        <strain evidence="8">SET</strain>
    </source>
</reference>
<dbReference type="GO" id="GO:0006166">
    <property type="term" value="P:purine ribonucleoside salvage"/>
    <property type="evidence" value="ECO:0007669"/>
    <property type="project" value="UniProtKB-KW"/>
</dbReference>
<evidence type="ECO:0000256" key="5">
    <source>
        <dbReference type="HAMAP-Rule" id="MF_01184"/>
    </source>
</evidence>
<keyword evidence="8" id="KW-1185">Reference proteome</keyword>
<dbReference type="PANTHER" id="PTHR43864:SF1">
    <property type="entry name" value="XANTHINE PHOSPHORIBOSYLTRANSFERASE"/>
    <property type="match status" value="1"/>
</dbReference>
<dbReference type="EC" id="2.4.2.22" evidence="5 6"/>
<dbReference type="OrthoDB" id="9790678at2"/>
<dbReference type="InterPro" id="IPR010079">
    <property type="entry name" value="Xanthine_PRibTrfase"/>
</dbReference>
<dbReference type="PANTHER" id="PTHR43864">
    <property type="entry name" value="HYPOXANTHINE/GUANINE PHOSPHORIBOSYLTRANSFERASE"/>
    <property type="match status" value="1"/>
</dbReference>
<dbReference type="InterPro" id="IPR050118">
    <property type="entry name" value="Pur/Pyrimidine_PRTase"/>
</dbReference>
<evidence type="ECO:0000313" key="7">
    <source>
        <dbReference type="EMBL" id="GAV24724.1"/>
    </source>
</evidence>
<dbReference type="NCBIfam" id="NF006671">
    <property type="entry name" value="PRK09219.1"/>
    <property type="match status" value="1"/>
</dbReference>
<feature type="binding site" evidence="5">
    <location>
        <position position="155"/>
    </location>
    <ligand>
        <name>xanthine</name>
        <dbReference type="ChEBI" id="CHEBI:17712"/>
    </ligand>
</feature>
<dbReference type="GO" id="GO:0032265">
    <property type="term" value="P:XMP salvage"/>
    <property type="evidence" value="ECO:0007669"/>
    <property type="project" value="UniProtKB-UniRule"/>
</dbReference>
<organism evidence="7 8">
    <name type="scientific">Carboxydothermus islandicus</name>
    <dbReference type="NCBI Taxonomy" id="661089"/>
    <lineage>
        <taxon>Bacteria</taxon>
        <taxon>Bacillati</taxon>
        <taxon>Bacillota</taxon>
        <taxon>Clostridia</taxon>
        <taxon>Thermoanaerobacterales</taxon>
        <taxon>Thermoanaerobacteraceae</taxon>
        <taxon>Carboxydothermus</taxon>
    </lineage>
</organism>
<dbReference type="UniPathway" id="UPA00602">
    <property type="reaction ID" value="UER00658"/>
</dbReference>
<evidence type="ECO:0000256" key="6">
    <source>
        <dbReference type="NCBIfam" id="TIGR01744"/>
    </source>
</evidence>
<gene>
    <name evidence="5" type="primary">xpt</name>
    <name evidence="7" type="ORF">ciss_06570</name>
</gene>
<protein>
    <recommendedName>
        <fullName evidence="5 6">Xanthine phosphoribosyltransferase</fullName>
        <shortName evidence="5">XPRTase</shortName>
        <ecNumber evidence="5 6">2.4.2.22</ecNumber>
    </recommendedName>
</protein>
<dbReference type="InterPro" id="IPR000836">
    <property type="entry name" value="PRTase_dom"/>
</dbReference>
<dbReference type="Gene3D" id="3.40.50.2020">
    <property type="match status" value="1"/>
</dbReference>
<dbReference type="GO" id="GO:0046110">
    <property type="term" value="P:xanthine metabolic process"/>
    <property type="evidence" value="ECO:0007669"/>
    <property type="project" value="UniProtKB-UniRule"/>
</dbReference>
<dbReference type="RefSeq" id="WP_075864907.1">
    <property type="nucleotide sequence ID" value="NZ_BDJL01000017.1"/>
</dbReference>
<dbReference type="SUPFAM" id="SSF53271">
    <property type="entry name" value="PRTase-like"/>
    <property type="match status" value="1"/>
</dbReference>
<dbReference type="NCBIfam" id="TIGR01744">
    <property type="entry name" value="XPRTase"/>
    <property type="match status" value="1"/>
</dbReference>